<evidence type="ECO:0008006" key="5">
    <source>
        <dbReference type="Google" id="ProtNLM"/>
    </source>
</evidence>
<feature type="compositionally biased region" description="Polar residues" evidence="1">
    <location>
        <begin position="656"/>
        <end position="671"/>
    </location>
</feature>
<proteinExistence type="predicted"/>
<reference evidence="3" key="4">
    <citation type="submission" date="2024-02" db="EMBL/GenBank/DDBJ databases">
        <title>Comparative genomics of Cryptococcus and Kwoniella reveals pathogenesis evolution and contrasting modes of karyotype evolution via chromosome fusion or intercentromeric recombination.</title>
        <authorList>
            <person name="Coelho M.A."/>
            <person name="David-Palma M."/>
            <person name="Shea T."/>
            <person name="Bowers K."/>
            <person name="McGinley-Smith S."/>
            <person name="Mohammad A.W."/>
            <person name="Gnirke A."/>
            <person name="Yurkov A.M."/>
            <person name="Nowrousian M."/>
            <person name="Sun S."/>
            <person name="Cuomo C.A."/>
            <person name="Heitman J."/>
        </authorList>
    </citation>
    <scope>NUCLEOTIDE SEQUENCE</scope>
    <source>
        <strain evidence="3">CBS 10118</strain>
    </source>
</reference>
<feature type="compositionally biased region" description="Low complexity" evidence="1">
    <location>
        <begin position="973"/>
        <end position="990"/>
    </location>
</feature>
<feature type="compositionally biased region" description="Low complexity" evidence="1">
    <location>
        <begin position="36"/>
        <end position="54"/>
    </location>
</feature>
<feature type="compositionally biased region" description="Low complexity" evidence="1">
    <location>
        <begin position="240"/>
        <end position="252"/>
    </location>
</feature>
<dbReference type="OrthoDB" id="19159at2759"/>
<feature type="region of interest" description="Disordered" evidence="1">
    <location>
        <begin position="973"/>
        <end position="1004"/>
    </location>
</feature>
<dbReference type="AlphaFoldDB" id="A0A1B9FZA4"/>
<feature type="compositionally biased region" description="Polar residues" evidence="1">
    <location>
        <begin position="512"/>
        <end position="521"/>
    </location>
</feature>
<feature type="compositionally biased region" description="Basic and acidic residues" evidence="1">
    <location>
        <begin position="1036"/>
        <end position="1045"/>
    </location>
</feature>
<feature type="compositionally biased region" description="Polar residues" evidence="1">
    <location>
        <begin position="531"/>
        <end position="546"/>
    </location>
</feature>
<feature type="compositionally biased region" description="Acidic residues" evidence="1">
    <location>
        <begin position="374"/>
        <end position="386"/>
    </location>
</feature>
<feature type="region of interest" description="Disordered" evidence="1">
    <location>
        <begin position="1019"/>
        <end position="1045"/>
    </location>
</feature>
<dbReference type="EMBL" id="KI894022">
    <property type="protein sequence ID" value="OCF24099.1"/>
    <property type="molecule type" value="Genomic_DNA"/>
</dbReference>
<reference evidence="2" key="3">
    <citation type="submission" date="2014-01" db="EMBL/GenBank/DDBJ databases">
        <title>Evolution of pathogenesis and genome organization in the Tremellales.</title>
        <authorList>
            <person name="Cuomo C."/>
            <person name="Litvintseva A."/>
            <person name="Heitman J."/>
            <person name="Chen Y."/>
            <person name="Sun S."/>
            <person name="Springer D."/>
            <person name="Dromer F."/>
            <person name="Young S."/>
            <person name="Zeng Q."/>
            <person name="Chapman S."/>
            <person name="Gujja S."/>
            <person name="Saif S."/>
            <person name="Birren B."/>
        </authorList>
    </citation>
    <scope>NUCLEOTIDE SEQUENCE</scope>
    <source>
        <strain evidence="2">CBS 10118</strain>
    </source>
</reference>
<protein>
    <recommendedName>
        <fullName evidence="5">GTPase activator</fullName>
    </recommendedName>
</protein>
<feature type="region of interest" description="Disordered" evidence="1">
    <location>
        <begin position="228"/>
        <end position="269"/>
    </location>
</feature>
<feature type="region of interest" description="Disordered" evidence="1">
    <location>
        <begin position="413"/>
        <end position="438"/>
    </location>
</feature>
<evidence type="ECO:0000256" key="1">
    <source>
        <dbReference type="SAM" id="MobiDB-lite"/>
    </source>
</evidence>
<feature type="compositionally biased region" description="Basic residues" evidence="1">
    <location>
        <begin position="803"/>
        <end position="812"/>
    </location>
</feature>
<name>A0A1B9FZA4_9TREE</name>
<dbReference type="STRING" id="1296100.A0A1B9FZA4"/>
<feature type="region of interest" description="Disordered" evidence="1">
    <location>
        <begin position="285"/>
        <end position="386"/>
    </location>
</feature>
<dbReference type="GO" id="GO:0001100">
    <property type="term" value="P:negative regulation of exit from mitosis"/>
    <property type="evidence" value="ECO:0007669"/>
    <property type="project" value="InterPro"/>
</dbReference>
<feature type="region of interest" description="Disordered" evidence="1">
    <location>
        <begin position="742"/>
        <end position="814"/>
    </location>
</feature>
<evidence type="ECO:0000313" key="2">
    <source>
        <dbReference type="EMBL" id="OCF24099.1"/>
    </source>
</evidence>
<reference evidence="2" key="1">
    <citation type="submission" date="2013-07" db="EMBL/GenBank/DDBJ databases">
        <title>The Genome Sequence of Cryptococcus bestiolae CBS10118.</title>
        <authorList>
            <consortium name="The Broad Institute Genome Sequencing Platform"/>
            <person name="Cuomo C."/>
            <person name="Litvintseva A."/>
            <person name="Chen Y."/>
            <person name="Heitman J."/>
            <person name="Sun S."/>
            <person name="Springer D."/>
            <person name="Dromer F."/>
            <person name="Young S.K."/>
            <person name="Zeng Q."/>
            <person name="Gargeya S."/>
            <person name="Fitzgerald M."/>
            <person name="Abouelleil A."/>
            <person name="Alvarado L."/>
            <person name="Berlin A.M."/>
            <person name="Chapman S.B."/>
            <person name="Dewar J."/>
            <person name="Goldberg J."/>
            <person name="Griggs A."/>
            <person name="Gujja S."/>
            <person name="Hansen M."/>
            <person name="Howarth C."/>
            <person name="Imamovic A."/>
            <person name="Larimer J."/>
            <person name="McCowan C."/>
            <person name="Murphy C."/>
            <person name="Pearson M."/>
            <person name="Priest M."/>
            <person name="Roberts A."/>
            <person name="Saif S."/>
            <person name="Shea T."/>
            <person name="Sykes S."/>
            <person name="Wortman J."/>
            <person name="Nusbaum C."/>
            <person name="Birren B."/>
        </authorList>
    </citation>
    <scope>NUCLEOTIDE SEQUENCE [LARGE SCALE GENOMIC DNA]</scope>
    <source>
        <strain evidence="2">CBS 10118</strain>
    </source>
</reference>
<feature type="compositionally biased region" description="Basic and acidic residues" evidence="1">
    <location>
        <begin position="492"/>
        <end position="509"/>
    </location>
</feature>
<feature type="region of interest" description="Disordered" evidence="1">
    <location>
        <begin position="90"/>
        <end position="125"/>
    </location>
</feature>
<dbReference type="InterPro" id="IPR034586">
    <property type="entry name" value="Bfa1/Byr4"/>
</dbReference>
<dbReference type="GO" id="GO:0044732">
    <property type="term" value="C:mitotic spindle pole body"/>
    <property type="evidence" value="ECO:0007669"/>
    <property type="project" value="TreeGrafter"/>
</dbReference>
<feature type="region of interest" description="Disordered" evidence="1">
    <location>
        <begin position="1"/>
        <end position="74"/>
    </location>
</feature>
<feature type="compositionally biased region" description="Low complexity" evidence="1">
    <location>
        <begin position="792"/>
        <end position="802"/>
    </location>
</feature>
<feature type="compositionally biased region" description="Basic and acidic residues" evidence="1">
    <location>
        <begin position="427"/>
        <end position="438"/>
    </location>
</feature>
<feature type="compositionally biased region" description="Low complexity" evidence="1">
    <location>
        <begin position="103"/>
        <end position="125"/>
    </location>
</feature>
<dbReference type="Proteomes" id="UP000092730">
    <property type="component" value="Chromosome 5"/>
</dbReference>
<evidence type="ECO:0000313" key="4">
    <source>
        <dbReference type="Proteomes" id="UP000092730"/>
    </source>
</evidence>
<dbReference type="RefSeq" id="XP_019045169.1">
    <property type="nucleotide sequence ID" value="XM_019192172.1"/>
</dbReference>
<feature type="compositionally biased region" description="Low complexity" evidence="1">
    <location>
        <begin position="685"/>
        <end position="697"/>
    </location>
</feature>
<feature type="region of interest" description="Disordered" evidence="1">
    <location>
        <begin position="459"/>
        <end position="712"/>
    </location>
</feature>
<feature type="compositionally biased region" description="Basic residues" evidence="1">
    <location>
        <begin position="459"/>
        <end position="468"/>
    </location>
</feature>
<dbReference type="PANTHER" id="PTHR35140:SF1">
    <property type="entry name" value="MITOTIC CHECK POINT PROTEIN BFA1"/>
    <property type="match status" value="1"/>
</dbReference>
<organism evidence="2">
    <name type="scientific">Kwoniella bestiolae CBS 10118</name>
    <dbReference type="NCBI Taxonomy" id="1296100"/>
    <lineage>
        <taxon>Eukaryota</taxon>
        <taxon>Fungi</taxon>
        <taxon>Dikarya</taxon>
        <taxon>Basidiomycota</taxon>
        <taxon>Agaricomycotina</taxon>
        <taxon>Tremellomycetes</taxon>
        <taxon>Tremellales</taxon>
        <taxon>Cryptococcaceae</taxon>
        <taxon>Kwoniella</taxon>
    </lineage>
</organism>
<feature type="compositionally biased region" description="Polar residues" evidence="1">
    <location>
        <begin position="475"/>
        <end position="491"/>
    </location>
</feature>
<dbReference type="GO" id="GO:1990334">
    <property type="term" value="C:Bfa1-Bub2 complex"/>
    <property type="evidence" value="ECO:0007669"/>
    <property type="project" value="InterPro"/>
</dbReference>
<evidence type="ECO:0000313" key="3">
    <source>
        <dbReference type="EMBL" id="WVW85140.1"/>
    </source>
</evidence>
<dbReference type="GeneID" id="30209956"/>
<gene>
    <name evidence="2" type="ORF">I302_05557</name>
    <name evidence="3" type="ORF">I302_107177</name>
</gene>
<sequence>MSPIPPPAGAFVPSDDWTEDPSFDLSPSAHHFALPTSPSSSSTSSTSHRSYSNTRQHTSSPLRQSYTGVTKGTIKLKKREDVEELLDFDEDFDLPSTQPNNHSTSKLSLSRPRSSTSSSITRTIIGNGPSGIGTITKLNSSPVSQPNIMKGTVKARALAIEKSWEADVDFDDDIPTIIPSKTSSIRRLTLSPPRKGFMPPPDALDELGFDLEEEDQATLKAGATIKAMLPPPKSRRDSTIKSSKSNTNLNLNVIPVPSTPPNQDPDSIELESDFALPLNLTNLTLATQPQHTRRNSNKPRISNASTTTTATTAESWDSPGSSSHKKGWGWGSEDSPGHSEAHKRRSETSATSISDALPETPNESKLKTRNLLVEPDDDLDGADDIENGLVLPSPTFFSNKRSKELNLILDKKRKPQFAPSPQAHRANTHDDSLRRGHHQDDFFEDGLVLDEPGVELSKHRLKEKKRARDKYPISTLKQRSAGGPSTSTTKSVAKEREKAWEKQRERDWGRTTPINNNNNAGSAGVRERTHSSLGLSFRSNSASATTLLKDGGSKRVDSPSLLTGREKESMRSRSGHIHSMLPPPPPIPPTSTSSQAPTATPSSRLRHQKSHYHLAAQPTPPPSLTRKQSLASLQDAIADRTFTPSSGVGVGDTPRYHNSTSRLTMPTSSSKAKTRPPINSIFPISSHTPQSSASSSSFMHPPQHSSHKDGAKRMVDMPKRHKTWGDGSELDGIDDLTIDDDHHKSTIKGSAISGLGLGKPSRRGHEPPSSSRLTAKPTPAPSEHTERRKKSGSGTTSTTTTTAKRKNRKPALIKHFGVADKKKVVGDMTWNPSTLRWEGNESILRDFDTISVVSARPALITHYTGSSVGGVSSPVGAAPSAPRIVGDMQFDPVQMKWVSILSPEEDEPDPFEGMADDEDDEFGFGSGGTITRSSGRKLVTIGSGGGGGKISIAGSSNWTAISRLASESSVITSTTTNTNFSSASTSTNQNMDWDDREEGDGGLVSEELWRECKSAEERHKKEMKGWVMRGSSSSSEMRERERKEEKRLWEIRNLAMKS</sequence>
<dbReference type="PANTHER" id="PTHR35140">
    <property type="entry name" value="MITOTIC CHECK POINT PROTEIN BFA1"/>
    <property type="match status" value="1"/>
</dbReference>
<keyword evidence="4" id="KW-1185">Reference proteome</keyword>
<reference evidence="3" key="2">
    <citation type="submission" date="2013-07" db="EMBL/GenBank/DDBJ databases">
        <authorList>
            <consortium name="The Broad Institute Genome Sequencing Platform"/>
            <person name="Cuomo C."/>
            <person name="Litvintseva A."/>
            <person name="Chen Y."/>
            <person name="Heitman J."/>
            <person name="Sun S."/>
            <person name="Springer D."/>
            <person name="Dromer F."/>
            <person name="Young S.K."/>
            <person name="Zeng Q."/>
            <person name="Gargeya S."/>
            <person name="Fitzgerald M."/>
            <person name="Abouelleil A."/>
            <person name="Alvarado L."/>
            <person name="Berlin A.M."/>
            <person name="Chapman S.B."/>
            <person name="Dewar J."/>
            <person name="Goldberg J."/>
            <person name="Griggs A."/>
            <person name="Gujja S."/>
            <person name="Hansen M."/>
            <person name="Howarth C."/>
            <person name="Imamovic A."/>
            <person name="Larimer J."/>
            <person name="McCowan C."/>
            <person name="Murphy C."/>
            <person name="Pearson M."/>
            <person name="Priest M."/>
            <person name="Roberts A."/>
            <person name="Saif S."/>
            <person name="Shea T."/>
            <person name="Sykes S."/>
            <person name="Wortman J."/>
            <person name="Nusbaum C."/>
            <person name="Birren B."/>
        </authorList>
    </citation>
    <scope>NUCLEOTIDE SEQUENCE</scope>
    <source>
        <strain evidence="3">CBS 10118</strain>
    </source>
</reference>
<dbReference type="GO" id="GO:0005096">
    <property type="term" value="F:GTPase activator activity"/>
    <property type="evidence" value="ECO:0007669"/>
    <property type="project" value="InterPro"/>
</dbReference>
<dbReference type="KEGG" id="kbi:30209956"/>
<dbReference type="VEuPathDB" id="FungiDB:I302_05557"/>
<feature type="compositionally biased region" description="Low complexity" evidence="1">
    <location>
        <begin position="590"/>
        <end position="603"/>
    </location>
</feature>
<dbReference type="EMBL" id="CP144545">
    <property type="protein sequence ID" value="WVW85140.1"/>
    <property type="molecule type" value="Genomic_DNA"/>
</dbReference>
<feature type="compositionally biased region" description="Polar residues" evidence="1">
    <location>
        <begin position="55"/>
        <end position="70"/>
    </location>
</feature>
<accession>A0A1B9FZA4</accession>